<comment type="caution">
    <text evidence="1">The sequence shown here is derived from an EMBL/GenBank/DDBJ whole genome shotgun (WGS) entry which is preliminary data.</text>
</comment>
<organism evidence="1 2">
    <name type="scientific">Chitinophaga chungangae</name>
    <dbReference type="NCBI Taxonomy" id="2821488"/>
    <lineage>
        <taxon>Bacteria</taxon>
        <taxon>Pseudomonadati</taxon>
        <taxon>Bacteroidota</taxon>
        <taxon>Chitinophagia</taxon>
        <taxon>Chitinophagales</taxon>
        <taxon>Chitinophagaceae</taxon>
        <taxon>Chitinophaga</taxon>
    </lineage>
</organism>
<sequence>MKSIGENEQLVNIVFRDFTLLSSNLYKFDVENNDTEGLMIRLHFRLLYSGVNNTVMLRFSGIREYSFYYHHRGNFYNVERYKLLKMKDGFYISLDPFDETGIVSPQDQDFILCEKIEGFLVNEAH</sequence>
<name>A0ABS3YHM0_9BACT</name>
<proteinExistence type="predicted"/>
<dbReference type="Proteomes" id="UP000679126">
    <property type="component" value="Unassembled WGS sequence"/>
</dbReference>
<protein>
    <submittedName>
        <fullName evidence="1">Uncharacterized protein</fullName>
    </submittedName>
</protein>
<evidence type="ECO:0000313" key="1">
    <source>
        <dbReference type="EMBL" id="MBO9154188.1"/>
    </source>
</evidence>
<accession>A0ABS3YHM0</accession>
<reference evidence="2" key="1">
    <citation type="submission" date="2021-03" db="EMBL/GenBank/DDBJ databases">
        <title>Assistant Professor.</title>
        <authorList>
            <person name="Huq M.A."/>
        </authorList>
    </citation>
    <scope>NUCLEOTIDE SEQUENCE [LARGE SCALE GENOMIC DNA]</scope>
    <source>
        <strain evidence="2">MAH-28</strain>
    </source>
</reference>
<dbReference type="RefSeq" id="WP_209147307.1">
    <property type="nucleotide sequence ID" value="NZ_JAGHKP010000003.1"/>
</dbReference>
<gene>
    <name evidence="1" type="ORF">J7I43_18320</name>
</gene>
<evidence type="ECO:0000313" key="2">
    <source>
        <dbReference type="Proteomes" id="UP000679126"/>
    </source>
</evidence>
<dbReference type="EMBL" id="JAGHKP010000003">
    <property type="protein sequence ID" value="MBO9154188.1"/>
    <property type="molecule type" value="Genomic_DNA"/>
</dbReference>
<keyword evidence="2" id="KW-1185">Reference proteome</keyword>